<dbReference type="Proteomes" id="UP000694930">
    <property type="component" value="Chromosome 5"/>
</dbReference>
<protein>
    <submittedName>
        <fullName evidence="2">Uncharacterized protein LOC107019512</fullName>
    </submittedName>
</protein>
<reference evidence="1" key="1">
    <citation type="journal article" date="2014" name="Nat. Genet.">
        <title>The genome of the stress-tolerant wild tomato species Solanum pennellii.</title>
        <authorList>
            <person name="Bolger A."/>
            <person name="Scossa F."/>
            <person name="Bolger M.E."/>
            <person name="Lanz C."/>
            <person name="Maumus F."/>
            <person name="Tohge T."/>
            <person name="Quesneville H."/>
            <person name="Alseekh S."/>
            <person name="Sorensen I."/>
            <person name="Lichtenstein G."/>
            <person name="Fich E.A."/>
            <person name="Conte M."/>
            <person name="Keller H."/>
            <person name="Schneeberger K."/>
            <person name="Schwacke R."/>
            <person name="Ofner I."/>
            <person name="Vrebalov J."/>
            <person name="Xu Y."/>
            <person name="Osorio S."/>
            <person name="Aflitos S.A."/>
            <person name="Schijlen E."/>
            <person name="Jimenez-Gomez J.M."/>
            <person name="Ryngajllo M."/>
            <person name="Kimura S."/>
            <person name="Kumar R."/>
            <person name="Koenig D."/>
            <person name="Headland L.R."/>
            <person name="Maloof J.N."/>
            <person name="Sinha N."/>
            <person name="van Ham R.C."/>
            <person name="Lankhorst R.K."/>
            <person name="Mao L."/>
            <person name="Vogel A."/>
            <person name="Arsova B."/>
            <person name="Panstruga R."/>
            <person name="Fei Z."/>
            <person name="Rose J.K."/>
            <person name="Zamir D."/>
            <person name="Carrari F."/>
            <person name="Giovannoni J.J."/>
            <person name="Weigel D."/>
            <person name="Usadel B."/>
            <person name="Fernie A.R."/>
        </authorList>
    </citation>
    <scope>NUCLEOTIDE SEQUENCE [LARGE SCALE GENOMIC DNA]</scope>
    <source>
        <strain evidence="1">cv. LA0716</strain>
    </source>
</reference>
<evidence type="ECO:0000313" key="2">
    <source>
        <dbReference type="RefSeq" id="XP_015075473.1"/>
    </source>
</evidence>
<proteinExistence type="predicted"/>
<name>A0ABM1GSV7_SOLPN</name>
<reference evidence="2" key="2">
    <citation type="submission" date="2025-08" db="UniProtKB">
        <authorList>
            <consortium name="RefSeq"/>
        </authorList>
    </citation>
    <scope>IDENTIFICATION</scope>
</reference>
<organism evidence="1 2">
    <name type="scientific">Solanum pennellii</name>
    <name type="common">Tomato</name>
    <name type="synonym">Lycopersicon pennellii</name>
    <dbReference type="NCBI Taxonomy" id="28526"/>
    <lineage>
        <taxon>Eukaryota</taxon>
        <taxon>Viridiplantae</taxon>
        <taxon>Streptophyta</taxon>
        <taxon>Embryophyta</taxon>
        <taxon>Tracheophyta</taxon>
        <taxon>Spermatophyta</taxon>
        <taxon>Magnoliopsida</taxon>
        <taxon>eudicotyledons</taxon>
        <taxon>Gunneridae</taxon>
        <taxon>Pentapetalae</taxon>
        <taxon>asterids</taxon>
        <taxon>lamiids</taxon>
        <taxon>Solanales</taxon>
        <taxon>Solanaceae</taxon>
        <taxon>Solanoideae</taxon>
        <taxon>Solaneae</taxon>
        <taxon>Solanum</taxon>
        <taxon>Solanum subgen. Lycopersicon</taxon>
    </lineage>
</organism>
<dbReference type="GeneID" id="107019512"/>
<gene>
    <name evidence="2" type="primary">LOC107019512</name>
</gene>
<keyword evidence="1" id="KW-1185">Reference proteome</keyword>
<sequence>MWQMKKLKIDWNEAVKQRLNGLNVINVFRLKAYEISAIYKEKMNKYNDQRIEMREFARADLVLIFISRLRLFPGKLMSKWIGPLLITKALSHGAIELENKEGAKFIVNAILQRTMINLQ</sequence>
<evidence type="ECO:0000313" key="1">
    <source>
        <dbReference type="Proteomes" id="UP000694930"/>
    </source>
</evidence>
<dbReference type="RefSeq" id="XP_015075473.1">
    <property type="nucleotide sequence ID" value="XM_015219987.1"/>
</dbReference>
<accession>A0ABM1GSV7</accession>